<comment type="caution">
    <text evidence="1">The sequence shown here is derived from an EMBL/GenBank/DDBJ whole genome shotgun (WGS) entry which is preliminary data.</text>
</comment>
<proteinExistence type="predicted"/>
<dbReference type="EMBL" id="RBAK01000021">
    <property type="protein sequence ID" value="RKN38452.1"/>
    <property type="molecule type" value="Genomic_DNA"/>
</dbReference>
<keyword evidence="2" id="KW-1185">Reference proteome</keyword>
<organism evidence="1 2">
    <name type="scientific">Micromonospora endolithica</name>
    <dbReference type="NCBI Taxonomy" id="230091"/>
    <lineage>
        <taxon>Bacteria</taxon>
        <taxon>Bacillati</taxon>
        <taxon>Actinomycetota</taxon>
        <taxon>Actinomycetes</taxon>
        <taxon>Micromonosporales</taxon>
        <taxon>Micromonosporaceae</taxon>
        <taxon>Micromonospora</taxon>
    </lineage>
</organism>
<dbReference type="Proteomes" id="UP000281726">
    <property type="component" value="Unassembled WGS sequence"/>
</dbReference>
<evidence type="ECO:0000313" key="2">
    <source>
        <dbReference type="Proteomes" id="UP000281726"/>
    </source>
</evidence>
<accession>A0A3A9YR23</accession>
<gene>
    <name evidence="1" type="ORF">D7223_31090</name>
</gene>
<dbReference type="AlphaFoldDB" id="A0A3A9YR23"/>
<evidence type="ECO:0000313" key="1">
    <source>
        <dbReference type="EMBL" id="RKN38452.1"/>
    </source>
</evidence>
<reference evidence="1 2" key="1">
    <citation type="journal article" date="2004" name="Syst. Appl. Microbiol.">
        <title>Cryptoendolithic actinomycetes from antarctic sandstone rock samples: Micromonospora endolithica sp. nov. and two isolates related to Micromonospora coerulea Jensen 1932.</title>
        <authorList>
            <person name="Hirsch P."/>
            <person name="Mevs U."/>
            <person name="Kroppenstedt R.M."/>
            <person name="Schumann P."/>
            <person name="Stackebrandt E."/>
        </authorList>
    </citation>
    <scope>NUCLEOTIDE SEQUENCE [LARGE SCALE GENOMIC DNA]</scope>
    <source>
        <strain evidence="1 2">JCM 12677</strain>
    </source>
</reference>
<sequence length="128" mass="13598">MYKNAVVTIDAVDYANQLNKARLVPDQPVQTMRTLVPDGVVQDVDSPVWTFEISGLQINVSGGLADALRDANGGELDVVLQPKAGTGQATATFTVLALMPEFGGEQGEWLTQELELPVVGQPVFGLSS</sequence>
<name>A0A3A9YR23_9ACTN</name>
<protein>
    <submittedName>
        <fullName evidence="1">Uncharacterized protein</fullName>
    </submittedName>
</protein>